<dbReference type="EMBL" id="MU275960">
    <property type="protein sequence ID" value="KAI0045152.1"/>
    <property type="molecule type" value="Genomic_DNA"/>
</dbReference>
<sequence length="110" mass="12453">MDCPTSLYHFVPLQSHLHITYQLLRFICVAHLTHSVAIPSSHYPLHWLALASLASYHASGYFDYLRLIHTTCDFGRYDPLIMIMNVCLAIDACMIVGVPLLARIPVIDID</sequence>
<name>A0ACB8RMN6_9AGAM</name>
<protein>
    <submittedName>
        <fullName evidence="1">Uncharacterized protein</fullName>
    </submittedName>
</protein>
<keyword evidence="2" id="KW-1185">Reference proteome</keyword>
<organism evidence="1 2">
    <name type="scientific">Auriscalpium vulgare</name>
    <dbReference type="NCBI Taxonomy" id="40419"/>
    <lineage>
        <taxon>Eukaryota</taxon>
        <taxon>Fungi</taxon>
        <taxon>Dikarya</taxon>
        <taxon>Basidiomycota</taxon>
        <taxon>Agaricomycotina</taxon>
        <taxon>Agaricomycetes</taxon>
        <taxon>Russulales</taxon>
        <taxon>Auriscalpiaceae</taxon>
        <taxon>Auriscalpium</taxon>
    </lineage>
</organism>
<accession>A0ACB8RMN6</accession>
<gene>
    <name evidence="1" type="ORF">FA95DRAFT_168251</name>
</gene>
<dbReference type="Proteomes" id="UP000814033">
    <property type="component" value="Unassembled WGS sequence"/>
</dbReference>
<reference evidence="1" key="2">
    <citation type="journal article" date="2022" name="New Phytol.">
        <title>Evolutionary transition to the ectomycorrhizal habit in the genomes of a hyperdiverse lineage of mushroom-forming fungi.</title>
        <authorList>
            <person name="Looney B."/>
            <person name="Miyauchi S."/>
            <person name="Morin E."/>
            <person name="Drula E."/>
            <person name="Courty P.E."/>
            <person name="Kohler A."/>
            <person name="Kuo A."/>
            <person name="LaButti K."/>
            <person name="Pangilinan J."/>
            <person name="Lipzen A."/>
            <person name="Riley R."/>
            <person name="Andreopoulos W."/>
            <person name="He G."/>
            <person name="Johnson J."/>
            <person name="Nolan M."/>
            <person name="Tritt A."/>
            <person name="Barry K.W."/>
            <person name="Grigoriev I.V."/>
            <person name="Nagy L.G."/>
            <person name="Hibbett D."/>
            <person name="Henrissat B."/>
            <person name="Matheny P.B."/>
            <person name="Labbe J."/>
            <person name="Martin F.M."/>
        </authorList>
    </citation>
    <scope>NUCLEOTIDE SEQUENCE</scope>
    <source>
        <strain evidence="1">FP105234-sp</strain>
    </source>
</reference>
<reference evidence="1" key="1">
    <citation type="submission" date="2021-02" db="EMBL/GenBank/DDBJ databases">
        <authorList>
            <consortium name="DOE Joint Genome Institute"/>
            <person name="Ahrendt S."/>
            <person name="Looney B.P."/>
            <person name="Miyauchi S."/>
            <person name="Morin E."/>
            <person name="Drula E."/>
            <person name="Courty P.E."/>
            <person name="Chicoki N."/>
            <person name="Fauchery L."/>
            <person name="Kohler A."/>
            <person name="Kuo A."/>
            <person name="Labutti K."/>
            <person name="Pangilinan J."/>
            <person name="Lipzen A."/>
            <person name="Riley R."/>
            <person name="Andreopoulos W."/>
            <person name="He G."/>
            <person name="Johnson J."/>
            <person name="Barry K.W."/>
            <person name="Grigoriev I.V."/>
            <person name="Nagy L."/>
            <person name="Hibbett D."/>
            <person name="Henrissat B."/>
            <person name="Matheny P.B."/>
            <person name="Labbe J."/>
            <person name="Martin F."/>
        </authorList>
    </citation>
    <scope>NUCLEOTIDE SEQUENCE</scope>
    <source>
        <strain evidence="1">FP105234-sp</strain>
    </source>
</reference>
<evidence type="ECO:0000313" key="1">
    <source>
        <dbReference type="EMBL" id="KAI0045152.1"/>
    </source>
</evidence>
<proteinExistence type="predicted"/>
<evidence type="ECO:0000313" key="2">
    <source>
        <dbReference type="Proteomes" id="UP000814033"/>
    </source>
</evidence>
<comment type="caution">
    <text evidence="1">The sequence shown here is derived from an EMBL/GenBank/DDBJ whole genome shotgun (WGS) entry which is preliminary data.</text>
</comment>